<gene>
    <name evidence="2" type="ORF">FJM01_00295</name>
</gene>
<reference evidence="2 3" key="1">
    <citation type="submission" date="2019-06" db="EMBL/GenBank/DDBJ databases">
        <title>A comparative genomics study of ostrich specific Mycoplasmas.</title>
        <authorList>
            <person name="Botes A."/>
            <person name="Nel T."/>
        </authorList>
    </citation>
    <scope>NUCLEOTIDE SEQUENCE [LARGE SCALE GENOMIC DNA]</scope>
    <source>
        <strain evidence="2 3">Ms01</strain>
    </source>
</reference>
<accession>A0A502M2Z7</accession>
<dbReference type="AlphaFoldDB" id="A0A502M2Z7"/>
<feature type="compositionally biased region" description="Polar residues" evidence="1">
    <location>
        <begin position="15"/>
        <end position="25"/>
    </location>
</feature>
<proteinExistence type="predicted"/>
<organism evidence="2 3">
    <name type="scientific">Mycoplasma struthionis</name>
    <dbReference type="NCBI Taxonomy" id="538220"/>
    <lineage>
        <taxon>Bacteria</taxon>
        <taxon>Bacillati</taxon>
        <taxon>Mycoplasmatota</taxon>
        <taxon>Mollicutes</taxon>
        <taxon>Mycoplasmataceae</taxon>
        <taxon>Mycoplasma</taxon>
    </lineage>
</organism>
<dbReference type="RefSeq" id="WP_140700873.1">
    <property type="nucleotide sequence ID" value="NZ_VFSY01000007.1"/>
</dbReference>
<evidence type="ECO:0000256" key="1">
    <source>
        <dbReference type="SAM" id="MobiDB-lite"/>
    </source>
</evidence>
<name>A0A502M2Z7_9MOLU</name>
<feature type="region of interest" description="Disordered" evidence="1">
    <location>
        <begin position="1"/>
        <end position="59"/>
    </location>
</feature>
<evidence type="ECO:0000313" key="2">
    <source>
        <dbReference type="EMBL" id="TPI02819.1"/>
    </source>
</evidence>
<protein>
    <submittedName>
        <fullName evidence="2">Uncharacterized protein</fullName>
    </submittedName>
</protein>
<dbReference type="EMBL" id="VFSY01000007">
    <property type="protein sequence ID" value="TPI02819.1"/>
    <property type="molecule type" value="Genomic_DNA"/>
</dbReference>
<sequence>MIEDIKEEDNINEIQNQGDSLPFETNENDEKDLELDINNNKKESRNSSGSLIEDEDDLF</sequence>
<evidence type="ECO:0000313" key="3">
    <source>
        <dbReference type="Proteomes" id="UP000317904"/>
    </source>
</evidence>
<comment type="caution">
    <text evidence="2">The sequence shown here is derived from an EMBL/GenBank/DDBJ whole genome shotgun (WGS) entry which is preliminary data.</text>
</comment>
<feature type="compositionally biased region" description="Acidic residues" evidence="1">
    <location>
        <begin position="1"/>
        <end position="11"/>
    </location>
</feature>
<dbReference type="Proteomes" id="UP000317904">
    <property type="component" value="Unassembled WGS sequence"/>
</dbReference>
<feature type="compositionally biased region" description="Acidic residues" evidence="1">
    <location>
        <begin position="26"/>
        <end position="35"/>
    </location>
</feature>